<keyword evidence="15" id="KW-1185">Reference proteome</keyword>
<dbReference type="SMART" id="SM00260">
    <property type="entry name" value="CheW"/>
    <property type="match status" value="1"/>
</dbReference>
<dbReference type="Pfam" id="PF01584">
    <property type="entry name" value="CheW"/>
    <property type="match status" value="1"/>
</dbReference>
<dbReference type="InterPro" id="IPR037006">
    <property type="entry name" value="CheA-like_homodim_sf"/>
</dbReference>
<dbReference type="SUPFAM" id="SSF55874">
    <property type="entry name" value="ATPase domain of HSP90 chaperone/DNA topoisomerase II/histidine kinase"/>
    <property type="match status" value="1"/>
</dbReference>
<evidence type="ECO:0000256" key="3">
    <source>
        <dbReference type="ARBA" id="ARBA00021495"/>
    </source>
</evidence>
<feature type="domain" description="HPt" evidence="13">
    <location>
        <begin position="1"/>
        <end position="105"/>
    </location>
</feature>
<organism evidence="14 15">
    <name type="scientific">Panacagrimonas perspica</name>
    <dbReference type="NCBI Taxonomy" id="381431"/>
    <lineage>
        <taxon>Bacteria</taxon>
        <taxon>Pseudomonadati</taxon>
        <taxon>Pseudomonadota</taxon>
        <taxon>Gammaproteobacteria</taxon>
        <taxon>Nevskiales</taxon>
        <taxon>Nevskiaceae</taxon>
        <taxon>Panacagrimonas</taxon>
    </lineage>
</organism>
<feature type="region of interest" description="Disordered" evidence="10">
    <location>
        <begin position="205"/>
        <end position="251"/>
    </location>
</feature>
<keyword evidence="5" id="KW-0808">Transferase</keyword>
<dbReference type="AlphaFoldDB" id="A0A4R7NX45"/>
<dbReference type="EMBL" id="SOBT01000011">
    <property type="protein sequence ID" value="TDU25814.1"/>
    <property type="molecule type" value="Genomic_DNA"/>
</dbReference>
<dbReference type="SUPFAM" id="SSF50341">
    <property type="entry name" value="CheW-like"/>
    <property type="match status" value="1"/>
</dbReference>
<evidence type="ECO:0000259" key="12">
    <source>
        <dbReference type="PROSITE" id="PS50851"/>
    </source>
</evidence>
<dbReference type="PROSITE" id="PS50894">
    <property type="entry name" value="HPT"/>
    <property type="match status" value="1"/>
</dbReference>
<dbReference type="SUPFAM" id="SSF47226">
    <property type="entry name" value="Histidine-containing phosphotransfer domain, HPT domain"/>
    <property type="match status" value="1"/>
</dbReference>
<gene>
    <name evidence="14" type="ORF">DFR24_4259</name>
</gene>
<evidence type="ECO:0000256" key="1">
    <source>
        <dbReference type="ARBA" id="ARBA00000085"/>
    </source>
</evidence>
<dbReference type="SMART" id="SM01231">
    <property type="entry name" value="H-kinase_dim"/>
    <property type="match status" value="1"/>
</dbReference>
<dbReference type="InterPro" id="IPR004358">
    <property type="entry name" value="Sig_transdc_His_kin-like_C"/>
</dbReference>
<keyword evidence="4 9" id="KW-0597">Phosphoprotein</keyword>
<dbReference type="InterPro" id="IPR036061">
    <property type="entry name" value="CheW-like_dom_sf"/>
</dbReference>
<comment type="function">
    <text evidence="8">Involved in the transmission of sensory signals from the chemoreceptors to the flagellar motors. CheA is autophosphorylated; it can transfer its phosphate group to either CheB or CheY.</text>
</comment>
<dbReference type="SUPFAM" id="SSF47384">
    <property type="entry name" value="Homodimeric domain of signal transducing histidine kinase"/>
    <property type="match status" value="1"/>
</dbReference>
<dbReference type="CDD" id="cd16916">
    <property type="entry name" value="HATPase_CheA-like"/>
    <property type="match status" value="1"/>
</dbReference>
<dbReference type="Gene3D" id="1.10.287.560">
    <property type="entry name" value="Histidine kinase CheA-like, homodimeric domain"/>
    <property type="match status" value="1"/>
</dbReference>
<dbReference type="Gene3D" id="2.30.30.40">
    <property type="entry name" value="SH3 Domains"/>
    <property type="match status" value="1"/>
</dbReference>
<dbReference type="PROSITE" id="PS50851">
    <property type="entry name" value="CHEW"/>
    <property type="match status" value="1"/>
</dbReference>
<evidence type="ECO:0000259" key="13">
    <source>
        <dbReference type="PROSITE" id="PS50894"/>
    </source>
</evidence>
<dbReference type="Gene3D" id="1.20.120.160">
    <property type="entry name" value="HPT domain"/>
    <property type="match status" value="1"/>
</dbReference>
<dbReference type="PRINTS" id="PR00344">
    <property type="entry name" value="BCTRLSENSOR"/>
</dbReference>
<feature type="region of interest" description="Disordered" evidence="10">
    <location>
        <begin position="138"/>
        <end position="157"/>
    </location>
</feature>
<evidence type="ECO:0000256" key="8">
    <source>
        <dbReference type="ARBA" id="ARBA00035100"/>
    </source>
</evidence>
<reference evidence="14 15" key="1">
    <citation type="submission" date="2019-03" db="EMBL/GenBank/DDBJ databases">
        <title>Genomic Encyclopedia of Type Strains, Phase IV (KMG-IV): sequencing the most valuable type-strain genomes for metagenomic binning, comparative biology and taxonomic classification.</title>
        <authorList>
            <person name="Goeker M."/>
        </authorList>
    </citation>
    <scope>NUCLEOTIDE SEQUENCE [LARGE SCALE GENOMIC DNA]</scope>
    <source>
        <strain evidence="14 15">DSM 26377</strain>
    </source>
</reference>
<dbReference type="InterPro" id="IPR002545">
    <property type="entry name" value="CheW-lke_dom"/>
</dbReference>
<dbReference type="InterPro" id="IPR003594">
    <property type="entry name" value="HATPase_dom"/>
</dbReference>
<dbReference type="PANTHER" id="PTHR43395:SF1">
    <property type="entry name" value="CHEMOTAXIS PROTEIN CHEA"/>
    <property type="match status" value="1"/>
</dbReference>
<dbReference type="SMART" id="SM00073">
    <property type="entry name" value="HPT"/>
    <property type="match status" value="1"/>
</dbReference>
<evidence type="ECO:0000259" key="11">
    <source>
        <dbReference type="PROSITE" id="PS50109"/>
    </source>
</evidence>
<evidence type="ECO:0000256" key="5">
    <source>
        <dbReference type="ARBA" id="ARBA00022679"/>
    </source>
</evidence>
<dbReference type="Pfam" id="PF02518">
    <property type="entry name" value="HATPase_c"/>
    <property type="match status" value="1"/>
</dbReference>
<feature type="domain" description="CheW-like" evidence="12">
    <location>
        <begin position="498"/>
        <end position="629"/>
    </location>
</feature>
<dbReference type="OrthoDB" id="9803176at2"/>
<dbReference type="PANTHER" id="PTHR43395">
    <property type="entry name" value="SENSOR HISTIDINE KINASE CHEA"/>
    <property type="match status" value="1"/>
</dbReference>
<evidence type="ECO:0000256" key="4">
    <source>
        <dbReference type="ARBA" id="ARBA00022553"/>
    </source>
</evidence>
<dbReference type="SMART" id="SM00387">
    <property type="entry name" value="HATPase_c"/>
    <property type="match status" value="1"/>
</dbReference>
<dbReference type="InterPro" id="IPR036890">
    <property type="entry name" value="HATPase_C_sf"/>
</dbReference>
<comment type="caution">
    <text evidence="14">The sequence shown here is derived from an EMBL/GenBank/DDBJ whole genome shotgun (WGS) entry which is preliminary data.</text>
</comment>
<keyword evidence="7" id="KW-0902">Two-component regulatory system</keyword>
<dbReference type="CDD" id="cd00088">
    <property type="entry name" value="HPT"/>
    <property type="match status" value="1"/>
</dbReference>
<feature type="domain" description="Histidine kinase" evidence="11">
    <location>
        <begin position="286"/>
        <end position="496"/>
    </location>
</feature>
<dbReference type="FunFam" id="1.20.120.160:FF:000008">
    <property type="entry name" value="Chemotaxis sensor histidine kinase CheA"/>
    <property type="match status" value="1"/>
</dbReference>
<dbReference type="Pfam" id="PF01627">
    <property type="entry name" value="Hpt"/>
    <property type="match status" value="1"/>
</dbReference>
<evidence type="ECO:0000313" key="14">
    <source>
        <dbReference type="EMBL" id="TDU25814.1"/>
    </source>
</evidence>
<accession>A0A4R7NX45</accession>
<evidence type="ECO:0000256" key="7">
    <source>
        <dbReference type="ARBA" id="ARBA00023012"/>
    </source>
</evidence>
<dbReference type="GO" id="GO:0000155">
    <property type="term" value="F:phosphorelay sensor kinase activity"/>
    <property type="evidence" value="ECO:0007669"/>
    <property type="project" value="InterPro"/>
</dbReference>
<dbReference type="RefSeq" id="WP_133883401.1">
    <property type="nucleotide sequence ID" value="NZ_MWIN01000013.1"/>
</dbReference>
<dbReference type="FunFam" id="3.30.565.10:FF:000016">
    <property type="entry name" value="Chemotaxis protein CheA, putative"/>
    <property type="match status" value="1"/>
</dbReference>
<feature type="modified residue" description="Phosphohistidine" evidence="9">
    <location>
        <position position="48"/>
    </location>
</feature>
<dbReference type="Proteomes" id="UP000295341">
    <property type="component" value="Unassembled WGS sequence"/>
</dbReference>
<evidence type="ECO:0000256" key="6">
    <source>
        <dbReference type="ARBA" id="ARBA00022777"/>
    </source>
</evidence>
<dbReference type="GO" id="GO:0006935">
    <property type="term" value="P:chemotaxis"/>
    <property type="evidence" value="ECO:0007669"/>
    <property type="project" value="InterPro"/>
</dbReference>
<dbReference type="InterPro" id="IPR051315">
    <property type="entry name" value="Bact_Chemotaxis_CheA"/>
</dbReference>
<evidence type="ECO:0000256" key="9">
    <source>
        <dbReference type="PROSITE-ProRule" id="PRU00110"/>
    </source>
</evidence>
<proteinExistence type="predicted"/>
<dbReference type="InterPro" id="IPR036641">
    <property type="entry name" value="HPT_dom_sf"/>
</dbReference>
<feature type="compositionally biased region" description="Low complexity" evidence="10">
    <location>
        <begin position="210"/>
        <end position="224"/>
    </location>
</feature>
<dbReference type="InterPro" id="IPR008207">
    <property type="entry name" value="Sig_transdc_His_kin_Hpt_dom"/>
</dbReference>
<sequence>MPAVDDEIRADFLMEAGDLIENLGGQLVELESRPDDSDLLNAIFRAFHTVKGGAGFLAITPLVELCHATEDVFNALRNGKRSVDAALMDAVLQAVDQVQAMMASVAGNQVPQPAPPALIQTLHGLLAAHAPVAPPVAAPVEKKKKKAKPAPPVDPDAISEDEFEALLDQMAADKKSGNVAPDAAKSSDDAISEDEFEALLDQMAAEKKSASPAPATAVAHPSAKPSHPEPARKAPATNVAPPPASAPAETSVRVDTVKLDRMMNLVGELVLVRNRLKALATEAGGEVGRAVRELDFITRGLQGAVMQVRMQPIGKVFSRFPKLARDVARGLGKQVEVTLIGQDTDLDKNLVEALADPLVHMVRNSVDHGIEMPELRIARGKPAAGQLKLEARQEGDHIRITVRDDGGGIDPERVRTKVVEKKLMDAASAARLSHEECLQLIFLPGFSTKDQVSDLSGRGVGMDVVKQRILSLNGSATIESQAGQGSAVHLRVPLTLAILPALMIDAGERQFALPLAMVADVFALDPSAVRKVGHWNVAPLKRENLRLIDLELWAGATDISGTRHVVVVMLGEERFGLIVRQVRGREEVVIKPLGATLRGLAGVAGATVTPQGRVALIVDVPGLVQTHAKSV</sequence>
<keyword evidence="6 14" id="KW-0418">Kinase</keyword>
<evidence type="ECO:0000313" key="15">
    <source>
        <dbReference type="Proteomes" id="UP000295341"/>
    </source>
</evidence>
<dbReference type="InterPro" id="IPR004105">
    <property type="entry name" value="CheA-like_dim"/>
</dbReference>
<evidence type="ECO:0000256" key="2">
    <source>
        <dbReference type="ARBA" id="ARBA00012438"/>
    </source>
</evidence>
<dbReference type="Pfam" id="PF02895">
    <property type="entry name" value="H-kinase_dim"/>
    <property type="match status" value="1"/>
</dbReference>
<comment type="catalytic activity">
    <reaction evidence="1">
        <text>ATP + protein L-histidine = ADP + protein N-phospho-L-histidine.</text>
        <dbReference type="EC" id="2.7.13.3"/>
    </reaction>
</comment>
<dbReference type="PROSITE" id="PS50109">
    <property type="entry name" value="HIS_KIN"/>
    <property type="match status" value="1"/>
</dbReference>
<dbReference type="GO" id="GO:0005737">
    <property type="term" value="C:cytoplasm"/>
    <property type="evidence" value="ECO:0007669"/>
    <property type="project" value="InterPro"/>
</dbReference>
<dbReference type="EC" id="2.7.13.3" evidence="2"/>
<evidence type="ECO:0000256" key="10">
    <source>
        <dbReference type="SAM" id="MobiDB-lite"/>
    </source>
</evidence>
<dbReference type="InterPro" id="IPR036097">
    <property type="entry name" value="HisK_dim/P_sf"/>
</dbReference>
<dbReference type="Gene3D" id="3.30.565.10">
    <property type="entry name" value="Histidine kinase-like ATPase, C-terminal domain"/>
    <property type="match status" value="1"/>
</dbReference>
<protein>
    <recommendedName>
        <fullName evidence="3">Chemotaxis protein CheA</fullName>
        <ecNumber evidence="2">2.7.13.3</ecNumber>
    </recommendedName>
</protein>
<name>A0A4R7NX45_9GAMM</name>
<dbReference type="InterPro" id="IPR005467">
    <property type="entry name" value="His_kinase_dom"/>
</dbReference>